<dbReference type="PANTHER" id="PTHR24416">
    <property type="entry name" value="TYROSINE-PROTEIN KINASE RECEPTOR"/>
    <property type="match status" value="1"/>
</dbReference>
<feature type="signal peptide" evidence="3">
    <location>
        <begin position="1"/>
        <end position="29"/>
    </location>
</feature>
<evidence type="ECO:0000256" key="3">
    <source>
        <dbReference type="SAM" id="SignalP"/>
    </source>
</evidence>
<dbReference type="Pfam" id="PF07714">
    <property type="entry name" value="PK_Tyr_Ser-Thr"/>
    <property type="match status" value="1"/>
</dbReference>
<dbReference type="EnsemblMetazoa" id="XM_019993098.1">
    <property type="protein sequence ID" value="XP_019848657.1"/>
    <property type="gene ID" value="LOC100639346"/>
</dbReference>
<feature type="transmembrane region" description="Helical" evidence="2">
    <location>
        <begin position="389"/>
        <end position="417"/>
    </location>
</feature>
<dbReference type="PRINTS" id="PR00109">
    <property type="entry name" value="TYRKINASE"/>
</dbReference>
<dbReference type="Gene3D" id="1.10.510.10">
    <property type="entry name" value="Transferase(Phosphotransferase) domain 1"/>
    <property type="match status" value="1"/>
</dbReference>
<dbReference type="PROSITE" id="PS50011">
    <property type="entry name" value="PROTEIN_KINASE_DOM"/>
    <property type="match status" value="1"/>
</dbReference>
<feature type="chain" id="PRO_5010860525" description="Protein kinase domain-containing protein" evidence="3">
    <location>
        <begin position="30"/>
        <end position="1128"/>
    </location>
</feature>
<gene>
    <name evidence="5" type="primary">100639346</name>
</gene>
<reference evidence="6" key="1">
    <citation type="journal article" date="2010" name="Nature">
        <title>The Amphimedon queenslandica genome and the evolution of animal complexity.</title>
        <authorList>
            <person name="Srivastava M."/>
            <person name="Simakov O."/>
            <person name="Chapman J."/>
            <person name="Fahey B."/>
            <person name="Gauthier M.E."/>
            <person name="Mitros T."/>
            <person name="Richards G.S."/>
            <person name="Conaco C."/>
            <person name="Dacre M."/>
            <person name="Hellsten U."/>
            <person name="Larroux C."/>
            <person name="Putnam N.H."/>
            <person name="Stanke M."/>
            <person name="Adamska M."/>
            <person name="Darling A."/>
            <person name="Degnan S.M."/>
            <person name="Oakley T.H."/>
            <person name="Plachetzki D.C."/>
            <person name="Zhai Y."/>
            <person name="Adamski M."/>
            <person name="Calcino A."/>
            <person name="Cummins S.F."/>
            <person name="Goodstein D.M."/>
            <person name="Harris C."/>
            <person name="Jackson D.J."/>
            <person name="Leys S.P."/>
            <person name="Shu S."/>
            <person name="Woodcroft B.J."/>
            <person name="Vervoort M."/>
            <person name="Kosik K.S."/>
            <person name="Manning G."/>
            <person name="Degnan B.M."/>
            <person name="Rokhsar D.S."/>
        </authorList>
    </citation>
    <scope>NUCLEOTIDE SEQUENCE [LARGE SCALE GENOMIC DNA]</scope>
</reference>
<dbReference type="Gene3D" id="2.60.40.2170">
    <property type="entry name" value="Wnt, WIF domain"/>
    <property type="match status" value="1"/>
</dbReference>
<keyword evidence="6" id="KW-1185">Reference proteome</keyword>
<feature type="region of interest" description="Disordered" evidence="1">
    <location>
        <begin position="811"/>
        <end position="864"/>
    </location>
</feature>
<accession>A0A1X7VHX5</accession>
<dbReference type="GO" id="GO:0043235">
    <property type="term" value="C:receptor complex"/>
    <property type="evidence" value="ECO:0007669"/>
    <property type="project" value="TreeGrafter"/>
</dbReference>
<dbReference type="InterPro" id="IPR011009">
    <property type="entry name" value="Kinase-like_dom_sf"/>
</dbReference>
<keyword evidence="3" id="KW-0732">Signal</keyword>
<evidence type="ECO:0000313" key="5">
    <source>
        <dbReference type="EnsemblMetazoa" id="Aqu2.1.39936_001"/>
    </source>
</evidence>
<dbReference type="OrthoDB" id="4062651at2759"/>
<dbReference type="InParanoid" id="A0A1X7VHX5"/>
<evidence type="ECO:0000256" key="1">
    <source>
        <dbReference type="SAM" id="MobiDB-lite"/>
    </source>
</evidence>
<protein>
    <recommendedName>
        <fullName evidence="4">Protein kinase domain-containing protein</fullName>
    </recommendedName>
</protein>
<keyword evidence="2" id="KW-1133">Transmembrane helix</keyword>
<evidence type="ECO:0000256" key="2">
    <source>
        <dbReference type="SAM" id="Phobius"/>
    </source>
</evidence>
<dbReference type="InterPro" id="IPR050122">
    <property type="entry name" value="RTK"/>
</dbReference>
<sequence>MPTPSLPASLYSTTTLLLSFLVLLQLALAGLALGDCDATLDLLVSEGSIEELSNVTDSLTESSSIFIIRNGTSRVLSNGYLQVSDTGQSLDPLPPSIHDITLELTLNADNKVQFQYFISQTNNAVSPSLSIPPIVTTDTEFDLLLHCNRASPVLTAVTVQLNLTVDETCTLMIEFIIQKDCNNQSMFVSDSSSASEIIPLPTISSIKSSELNPTSTLFSFETFPPSPSTSSSSLDLIRSLSTRGASSTLSLSLFSSFSSFSSVTSSLSSSSGYLAETTPITTPTLQPTPSLSLSTTSYFATSSKDIESTVTTPSYSTSLQVSSISSSSFNGITSSKNTPSAMTTPSVVTTPSVITTPIMTTLSISDVSSFYSTPSVSVSPTDEAGSLPWVLYVAAFGPIAGFLALCILIICLCLCCIRCAKKKGSQSFADDQYVEPFSYYGDNFEDDVNADKYKKLEAPISVWTSLHWGSLTSLPLHIQTLVRTINIDRKKIAITSTFLRGTHGCLNRGILMMDRINPSSEDNVGTVMKIMTSLGDRGHREDITHFIDLTTSMQGLEHVNILPLLGLSIEDNCVPIAIYPLTEYGNLHFTLEMCRLLPHENPLSPFTIDLKINFSYQLSSAMTFLADKKVILQDLALRNCWLDANFVLKLSDGALFQDFYPECYTSIKGAVRPVKWSAIETLQEGLITIQSNVWSFGIVVWEIFSVAKEPYLDIPNKSITSHLMMDGRLGSPSDDCPDRINSLLSSCWHKRGEERPRFSFINETLCSLNKSYSPSLALRRHMNPSLQELTTPYSATTFGKENIQVTIEPSATENSFDHSTPRHSNGNAVGISGGGSGEWSLKRGSGGRRGGGGSDLHLSGTNSIGRGSKAEKLSLSFSILDDSIGSGEGSDEEGDGSFPSTLKSRVSVGIAPASSQTEKAESLATLQPSSLSPTLATPTILPPASPDIAASTTAESASSRSSILMPAAVSTDRSSFYSTGIDSISTTFSTPLPHLLGHTPSINGGIEMKSYSGGGDQSELRPQMMTTPIKSTDSGIRSDEESSASSKSYDSGHVTRKTESSSSISNQAPPPAPPTESTGIQLRDPRTEALRNSNLRDSDTSHVSLGLGVTDFSSELLAAFDNFSSFQS</sequence>
<dbReference type="STRING" id="400682.A0A1X7VHX5"/>
<feature type="domain" description="Protein kinase" evidence="4">
    <location>
        <begin position="492"/>
        <end position="776"/>
    </location>
</feature>
<feature type="compositionally biased region" description="Low complexity" evidence="1">
    <location>
        <begin position="1043"/>
        <end position="1052"/>
    </location>
</feature>
<dbReference type="AlphaFoldDB" id="A0A1X7VHX5"/>
<dbReference type="GO" id="GO:0005886">
    <property type="term" value="C:plasma membrane"/>
    <property type="evidence" value="ECO:0007669"/>
    <property type="project" value="TreeGrafter"/>
</dbReference>
<proteinExistence type="predicted"/>
<reference evidence="5" key="2">
    <citation type="submission" date="2017-05" db="UniProtKB">
        <authorList>
            <consortium name="EnsemblMetazoa"/>
        </authorList>
    </citation>
    <scope>IDENTIFICATION</scope>
</reference>
<feature type="region of interest" description="Disordered" evidence="1">
    <location>
        <begin position="1026"/>
        <end position="1103"/>
    </location>
</feature>
<keyword evidence="2" id="KW-0812">Transmembrane</keyword>
<keyword evidence="2" id="KW-0472">Membrane</keyword>
<dbReference type="PANTHER" id="PTHR24416:SF611">
    <property type="entry name" value="TYROSINE-PROTEIN KINASE TRANSMEMBRANE RECEPTOR ROR"/>
    <property type="match status" value="1"/>
</dbReference>
<dbReference type="GO" id="GO:0007169">
    <property type="term" value="P:cell surface receptor protein tyrosine kinase signaling pathway"/>
    <property type="evidence" value="ECO:0007669"/>
    <property type="project" value="TreeGrafter"/>
</dbReference>
<feature type="region of interest" description="Disordered" evidence="1">
    <location>
        <begin position="909"/>
        <end position="962"/>
    </location>
</feature>
<dbReference type="KEGG" id="aqu:100639346"/>
<dbReference type="InterPro" id="IPR038677">
    <property type="entry name" value="WIF_sf"/>
</dbReference>
<dbReference type="eggNOG" id="KOG1024">
    <property type="taxonomic scope" value="Eukaryota"/>
</dbReference>
<dbReference type="GO" id="GO:0004714">
    <property type="term" value="F:transmembrane receptor protein tyrosine kinase activity"/>
    <property type="evidence" value="ECO:0007669"/>
    <property type="project" value="TreeGrafter"/>
</dbReference>
<dbReference type="InterPro" id="IPR001245">
    <property type="entry name" value="Ser-Thr/Tyr_kinase_cat_dom"/>
</dbReference>
<dbReference type="SUPFAM" id="SSF56112">
    <property type="entry name" value="Protein kinase-like (PK-like)"/>
    <property type="match status" value="1"/>
</dbReference>
<dbReference type="EnsemblMetazoa" id="Aqu2.1.39936_001">
    <property type="protein sequence ID" value="Aqu2.1.39936_001"/>
    <property type="gene ID" value="Aqu2.1.39936"/>
</dbReference>
<feature type="compositionally biased region" description="Basic and acidic residues" evidence="1">
    <location>
        <begin position="1083"/>
        <end position="1100"/>
    </location>
</feature>
<dbReference type="Proteomes" id="UP000007879">
    <property type="component" value="Unassembled WGS sequence"/>
</dbReference>
<evidence type="ECO:0000313" key="6">
    <source>
        <dbReference type="Proteomes" id="UP000007879"/>
    </source>
</evidence>
<name>A0A1X7VHX5_AMPQE</name>
<organism evidence="5">
    <name type="scientific">Amphimedon queenslandica</name>
    <name type="common">Sponge</name>
    <dbReference type="NCBI Taxonomy" id="400682"/>
    <lineage>
        <taxon>Eukaryota</taxon>
        <taxon>Metazoa</taxon>
        <taxon>Porifera</taxon>
        <taxon>Demospongiae</taxon>
        <taxon>Heteroscleromorpha</taxon>
        <taxon>Haplosclerida</taxon>
        <taxon>Niphatidae</taxon>
        <taxon>Amphimedon</taxon>
    </lineage>
</organism>
<evidence type="ECO:0000259" key="4">
    <source>
        <dbReference type="PROSITE" id="PS50011"/>
    </source>
</evidence>
<dbReference type="GO" id="GO:0005524">
    <property type="term" value="F:ATP binding"/>
    <property type="evidence" value="ECO:0007669"/>
    <property type="project" value="InterPro"/>
</dbReference>
<feature type="compositionally biased region" description="Low complexity" evidence="1">
    <location>
        <begin position="949"/>
        <end position="962"/>
    </location>
</feature>
<dbReference type="InterPro" id="IPR000719">
    <property type="entry name" value="Prot_kinase_dom"/>
</dbReference>
<feature type="compositionally biased region" description="Low complexity" evidence="1">
    <location>
        <begin position="922"/>
        <end position="939"/>
    </location>
</feature>